<dbReference type="InterPro" id="IPR046960">
    <property type="entry name" value="PPR_At4g14850-like_plant"/>
</dbReference>
<dbReference type="Pfam" id="PF20431">
    <property type="entry name" value="E_motif"/>
    <property type="match status" value="1"/>
</dbReference>
<organism evidence="5 6">
    <name type="scientific">Lolium multiflorum</name>
    <name type="common">Italian ryegrass</name>
    <name type="synonym">Lolium perenne subsp. multiflorum</name>
    <dbReference type="NCBI Taxonomy" id="4521"/>
    <lineage>
        <taxon>Eukaryota</taxon>
        <taxon>Viridiplantae</taxon>
        <taxon>Streptophyta</taxon>
        <taxon>Embryophyta</taxon>
        <taxon>Tracheophyta</taxon>
        <taxon>Spermatophyta</taxon>
        <taxon>Magnoliopsida</taxon>
        <taxon>Liliopsida</taxon>
        <taxon>Poales</taxon>
        <taxon>Poaceae</taxon>
        <taxon>BOP clade</taxon>
        <taxon>Pooideae</taxon>
        <taxon>Poodae</taxon>
        <taxon>Poeae</taxon>
        <taxon>Poeae Chloroplast Group 2 (Poeae type)</taxon>
        <taxon>Loliodinae</taxon>
        <taxon>Loliinae</taxon>
        <taxon>Lolium</taxon>
    </lineage>
</organism>
<evidence type="ECO:0000256" key="3">
    <source>
        <dbReference type="ARBA" id="ARBA00061659"/>
    </source>
</evidence>
<dbReference type="Pfam" id="PF13041">
    <property type="entry name" value="PPR_2"/>
    <property type="match status" value="1"/>
</dbReference>
<evidence type="ECO:0008006" key="7">
    <source>
        <dbReference type="Google" id="ProtNLM"/>
    </source>
</evidence>
<gene>
    <name evidence="5" type="ORF">QYE76_023761</name>
</gene>
<evidence type="ECO:0000256" key="2">
    <source>
        <dbReference type="ARBA" id="ARBA00022946"/>
    </source>
</evidence>
<comment type="similarity">
    <text evidence="3">Belongs to the PPR family. PCMP-E subfamily.</text>
</comment>
<dbReference type="InterPro" id="IPR046848">
    <property type="entry name" value="E_motif"/>
</dbReference>
<dbReference type="FunFam" id="1.25.40.10:FF:000334">
    <property type="entry name" value="Pentatricopeptide repeat-containing protein"/>
    <property type="match status" value="1"/>
</dbReference>
<proteinExistence type="inferred from homology"/>
<dbReference type="PANTHER" id="PTHR47926">
    <property type="entry name" value="PENTATRICOPEPTIDE REPEAT-CONTAINING PROTEIN"/>
    <property type="match status" value="1"/>
</dbReference>
<dbReference type="Pfam" id="PF01535">
    <property type="entry name" value="PPR"/>
    <property type="match status" value="4"/>
</dbReference>
<dbReference type="GO" id="GO:0003723">
    <property type="term" value="F:RNA binding"/>
    <property type="evidence" value="ECO:0007669"/>
    <property type="project" value="InterPro"/>
</dbReference>
<feature type="repeat" description="PPR" evidence="4">
    <location>
        <begin position="142"/>
        <end position="176"/>
    </location>
</feature>
<keyword evidence="1" id="KW-0677">Repeat</keyword>
<evidence type="ECO:0000313" key="6">
    <source>
        <dbReference type="Proteomes" id="UP001231189"/>
    </source>
</evidence>
<dbReference type="PANTHER" id="PTHR47926:SF463">
    <property type="entry name" value="PENTATRICOPEPTIDE REPEAT-CONTAINING PROTEIN"/>
    <property type="match status" value="1"/>
</dbReference>
<dbReference type="PROSITE" id="PS51375">
    <property type="entry name" value="PPR"/>
    <property type="match status" value="3"/>
</dbReference>
<evidence type="ECO:0000313" key="5">
    <source>
        <dbReference type="EMBL" id="KAK1618244.1"/>
    </source>
</evidence>
<feature type="repeat" description="PPR" evidence="4">
    <location>
        <begin position="204"/>
        <end position="238"/>
    </location>
</feature>
<dbReference type="AlphaFoldDB" id="A0AAD8VT26"/>
<comment type="caution">
    <text evidence="5">The sequence shown here is derived from an EMBL/GenBank/DDBJ whole genome shotgun (WGS) entry which is preliminary data.</text>
</comment>
<protein>
    <recommendedName>
        <fullName evidence="7">Pentatricopeptide repeat-containing protein</fullName>
    </recommendedName>
</protein>
<dbReference type="Gene3D" id="1.25.40.10">
    <property type="entry name" value="Tetratricopeptide repeat domain"/>
    <property type="match status" value="3"/>
</dbReference>
<evidence type="ECO:0000256" key="4">
    <source>
        <dbReference type="PROSITE-ProRule" id="PRU00708"/>
    </source>
</evidence>
<keyword evidence="6" id="KW-1185">Reference proteome</keyword>
<reference evidence="5" key="1">
    <citation type="submission" date="2023-07" db="EMBL/GenBank/DDBJ databases">
        <title>A chromosome-level genome assembly of Lolium multiflorum.</title>
        <authorList>
            <person name="Chen Y."/>
            <person name="Copetti D."/>
            <person name="Kolliker R."/>
            <person name="Studer B."/>
        </authorList>
    </citation>
    <scope>NUCLEOTIDE SEQUENCE</scope>
    <source>
        <strain evidence="5">02402/16</strain>
        <tissue evidence="5">Leaf</tissue>
    </source>
</reference>
<dbReference type="NCBIfam" id="TIGR00756">
    <property type="entry name" value="PPR"/>
    <property type="match status" value="4"/>
</dbReference>
<accession>A0AAD8VT26</accession>
<dbReference type="InterPro" id="IPR011990">
    <property type="entry name" value="TPR-like_helical_dom_sf"/>
</dbReference>
<dbReference type="EMBL" id="JAUUTY010000006">
    <property type="protein sequence ID" value="KAK1618244.1"/>
    <property type="molecule type" value="Genomic_DNA"/>
</dbReference>
<feature type="repeat" description="PPR" evidence="4">
    <location>
        <begin position="308"/>
        <end position="342"/>
    </location>
</feature>
<sequence>MASGILNAQPSSWLAAVAASAAARPAILRRAHAALLTSGHLSSRTSVNSLLRASSIPTACALLLRFLLLHRLPPDHLSLSFSLHSCTRSPSLPVATLLHSLAVRLGHDRDVYVLNAAVSAYFRAADVASAERLFSDSKNVADVVTWTTMVTGHANAGDVERARWFFDAMPEKNVVSWNAMLGAYAGAGKLSRARKLFDAMPERNAASWSSMVTGLVQADQCEEALRVFGEMVRQGGVVPNESALVSAVTACGRLRSVEHGAWAHACAERELRGRAMSVILATAIVDMYGKCGSIHNAVRVFTAMPVKNIYSWNSMITGLAMNGGERQALSLFWKMQMSGVRPNDITFIGLLGACSHSGLVDEGRWLFDRMVSGFGIKPVQEHYGLMVDLLGRAGYVREAVDFVCSMPVEPHPGLWGALAGACKTHGEVELGEEIAKKLIELEPRHGSRYILLSNIYGASNRWDAMATVRRVLKERKVPKGTGNAVVGNDAQSMMKSMLD</sequence>
<dbReference type="InterPro" id="IPR002885">
    <property type="entry name" value="PPR_rpt"/>
</dbReference>
<name>A0AAD8VT26_LOLMU</name>
<dbReference type="GO" id="GO:0009451">
    <property type="term" value="P:RNA modification"/>
    <property type="evidence" value="ECO:0007669"/>
    <property type="project" value="InterPro"/>
</dbReference>
<keyword evidence="2" id="KW-0809">Transit peptide</keyword>
<evidence type="ECO:0000256" key="1">
    <source>
        <dbReference type="ARBA" id="ARBA00022737"/>
    </source>
</evidence>
<dbReference type="Proteomes" id="UP001231189">
    <property type="component" value="Unassembled WGS sequence"/>
</dbReference>